<reference evidence="2" key="1">
    <citation type="journal article" date="2021" name="bioRxiv">
        <title>Unraveling nitrogen, sulfur and carbon metabolic pathways and microbial community transcriptional responses to substrate deprivation and toxicity stresses in a bioreactor mimicking anoxic brackish coastal sediment conditions.</title>
        <authorList>
            <person name="Martins P.D."/>
            <person name="Echeveste M.J."/>
            <person name="Arshad A."/>
            <person name="Kurth J."/>
            <person name="Ouboter H."/>
            <person name="Jetten M.S.M."/>
            <person name="Welte C.U."/>
        </authorList>
    </citation>
    <scope>NUCLEOTIDE SEQUENCE</scope>
    <source>
        <strain evidence="2">MAG_39</strain>
    </source>
</reference>
<dbReference type="InterPro" id="IPR011050">
    <property type="entry name" value="Pectin_lyase_fold/virulence"/>
</dbReference>
<evidence type="ECO:0008006" key="4">
    <source>
        <dbReference type="Google" id="ProtNLM"/>
    </source>
</evidence>
<reference evidence="2" key="2">
    <citation type="submission" date="2021-08" db="EMBL/GenBank/DDBJ databases">
        <authorList>
            <person name="Dalcin Martins P."/>
        </authorList>
    </citation>
    <scope>NUCLEOTIDE SEQUENCE</scope>
    <source>
        <strain evidence="2">MAG_39</strain>
    </source>
</reference>
<name>A0A953JCJ5_9BACT</name>
<feature type="region of interest" description="Disordered" evidence="1">
    <location>
        <begin position="22"/>
        <end position="43"/>
    </location>
</feature>
<proteinExistence type="predicted"/>
<dbReference type="EMBL" id="JAIOIV010000072">
    <property type="protein sequence ID" value="MBZ0156249.1"/>
    <property type="molecule type" value="Genomic_DNA"/>
</dbReference>
<protein>
    <recommendedName>
        <fullName evidence="4">Right handed beta helix domain-containing protein</fullName>
    </recommendedName>
</protein>
<evidence type="ECO:0000313" key="3">
    <source>
        <dbReference type="Proteomes" id="UP000705867"/>
    </source>
</evidence>
<sequence length="364" mass="39580">MAITILLTAAILAGCRASEHAPEPAGTVAGDTPASAPPNPNPIDFLADNRIARRPDIAPPPKRACVDEILANTEIVEDTVICPGAYSFFSNPGDALFRLSRSNVHLYGRDVSIKDVNGHATAISISLGDGETEPIRNLRVEGFQLTNFDTGVRASSPVEDVTFSLLSISRSRSMHIEIGGGALESTRPFESARVRLENIITEDSALQGISCTNCVDSELFNVRSYSNVNESVESNIALHGGARNKIRRAIVVHRNAGSGCNGIWLDKTTGARVTGSLIEVAPNKDGTHIYGSRDVVFERNEIRSRGNVIDVVDSENVRFTDNVFRIGVLREKRSCLRLEKNLFLGGAWHDKQGRSTCESEKREK</sequence>
<dbReference type="Proteomes" id="UP000705867">
    <property type="component" value="Unassembled WGS sequence"/>
</dbReference>
<accession>A0A953JCJ5</accession>
<dbReference type="Gene3D" id="2.160.20.10">
    <property type="entry name" value="Single-stranded right-handed beta-helix, Pectin lyase-like"/>
    <property type="match status" value="1"/>
</dbReference>
<evidence type="ECO:0000256" key="1">
    <source>
        <dbReference type="SAM" id="MobiDB-lite"/>
    </source>
</evidence>
<comment type="caution">
    <text evidence="2">The sequence shown here is derived from an EMBL/GenBank/DDBJ whole genome shotgun (WGS) entry which is preliminary data.</text>
</comment>
<evidence type="ECO:0000313" key="2">
    <source>
        <dbReference type="EMBL" id="MBZ0156249.1"/>
    </source>
</evidence>
<dbReference type="AlphaFoldDB" id="A0A953JCJ5"/>
<gene>
    <name evidence="2" type="ORF">K8I29_08590</name>
</gene>
<organism evidence="2 3">
    <name type="scientific">Candidatus Nitrobium versatile</name>
    <dbReference type="NCBI Taxonomy" id="2884831"/>
    <lineage>
        <taxon>Bacteria</taxon>
        <taxon>Pseudomonadati</taxon>
        <taxon>Nitrospirota</taxon>
        <taxon>Nitrospiria</taxon>
        <taxon>Nitrospirales</taxon>
        <taxon>Nitrospiraceae</taxon>
        <taxon>Candidatus Nitrobium</taxon>
    </lineage>
</organism>
<dbReference type="SUPFAM" id="SSF51126">
    <property type="entry name" value="Pectin lyase-like"/>
    <property type="match status" value="1"/>
</dbReference>
<dbReference type="InterPro" id="IPR012334">
    <property type="entry name" value="Pectin_lyas_fold"/>
</dbReference>